<dbReference type="InterPro" id="IPR053981">
    <property type="entry name" value="Gp44/GpP-like_2nd"/>
</dbReference>
<reference evidence="4 5" key="1">
    <citation type="submission" date="2016-10" db="EMBL/GenBank/DDBJ databases">
        <authorList>
            <person name="de Groot N.N."/>
        </authorList>
    </citation>
    <scope>NUCLEOTIDE SEQUENCE [LARGE SCALE GENOMIC DNA]</scope>
    <source>
        <strain evidence="4 5">DSM 373</strain>
    </source>
</reference>
<feature type="domain" description="Baseplate hub protein gp44/GpP-like second" evidence="3">
    <location>
        <begin position="93"/>
        <end position="177"/>
    </location>
</feature>
<dbReference type="Pfam" id="PF22255">
    <property type="entry name" value="Gp44-like_2nd"/>
    <property type="match status" value="1"/>
</dbReference>
<protein>
    <submittedName>
        <fullName evidence="4">Mu-like prophage tail protein gpP</fullName>
    </submittedName>
</protein>
<dbReference type="Proteomes" id="UP000199250">
    <property type="component" value="Unassembled WGS sequence"/>
</dbReference>
<dbReference type="Pfam" id="PF21929">
    <property type="entry name" value="GpP_4th"/>
    <property type="match status" value="1"/>
</dbReference>
<evidence type="ECO:0000259" key="2">
    <source>
        <dbReference type="Pfam" id="PF21929"/>
    </source>
</evidence>
<evidence type="ECO:0000259" key="3">
    <source>
        <dbReference type="Pfam" id="PF22255"/>
    </source>
</evidence>
<accession>A0A1H6XB32</accession>
<dbReference type="AlphaFoldDB" id="A0A1H6XB32"/>
<dbReference type="OrthoDB" id="9016931at2"/>
<evidence type="ECO:0000313" key="5">
    <source>
        <dbReference type="Proteomes" id="UP000199250"/>
    </source>
</evidence>
<sequence length="356" mass="38723">MADEDLYLSIGDQVVTGWTSIRVTRGIERLPSDFDIGLTERYPGEVDKLVIEPGMACEVRLGDDLVITGWVDHFVPGFSADDHTIRVTGRSRCADLVDCAAEWPGGQISNATVLGVAQKLASVYKGISVSTDVSNLVVLPQTNTMLGESAFEVIDRMARYSAVLAYDLPDGSLFLTRVGSKTAASGFAEGKNVQSAYIDYSAHQRYSEVRAFIQSFDALLDIGDSGNLIYIATDLNVTRHRALYIISEGGGLGLDIVKQRADWELARRAGRSRIVQLVADSWRDASGALWAPNTLAPVSLPKLKLESEGLLISEVTFQRTEESGTTARLTLMAPEAFLPKPINLTPLWGDVAQVVR</sequence>
<dbReference type="Gene3D" id="3.55.50.10">
    <property type="entry name" value="Baseplate protein-like domains"/>
    <property type="match status" value="1"/>
</dbReference>
<dbReference type="EMBL" id="FNYQ01000061">
    <property type="protein sequence ID" value="SEJ21735.1"/>
    <property type="molecule type" value="Genomic_DNA"/>
</dbReference>
<organism evidence="4 5">
    <name type="scientific">Azotobacter beijerinckii</name>
    <dbReference type="NCBI Taxonomy" id="170623"/>
    <lineage>
        <taxon>Bacteria</taxon>
        <taxon>Pseudomonadati</taxon>
        <taxon>Pseudomonadota</taxon>
        <taxon>Gammaproteobacteria</taxon>
        <taxon>Pseudomonadales</taxon>
        <taxon>Pseudomonadaceae</taxon>
        <taxon>Azotobacter</taxon>
    </lineage>
</organism>
<dbReference type="InterPro" id="IPR049354">
    <property type="entry name" value="GpP-like_N"/>
</dbReference>
<dbReference type="InterPro" id="IPR023399">
    <property type="entry name" value="Baseplate-like_2-layer_sand"/>
</dbReference>
<gene>
    <name evidence="4" type="ORF">SAMN04244572_03155</name>
</gene>
<name>A0A1H6XB32_9GAMM</name>
<dbReference type="Pfam" id="PF21683">
    <property type="entry name" value="GpP-like_1st"/>
    <property type="match status" value="1"/>
</dbReference>
<dbReference type="InterPro" id="IPR026276">
    <property type="entry name" value="Baseplate_GpP"/>
</dbReference>
<dbReference type="Gene3D" id="2.30.300.10">
    <property type="entry name" value="Baseplate protein-like domain - beta roll fold"/>
    <property type="match status" value="1"/>
</dbReference>
<dbReference type="PIRSF" id="PIRSF004440">
    <property type="entry name" value="GpP"/>
    <property type="match status" value="1"/>
</dbReference>
<dbReference type="SUPFAM" id="SSF69279">
    <property type="entry name" value="Phage tail proteins"/>
    <property type="match status" value="2"/>
</dbReference>
<evidence type="ECO:0000313" key="4">
    <source>
        <dbReference type="EMBL" id="SEJ21735.1"/>
    </source>
</evidence>
<feature type="domain" description="Baseplate hub protein gp44/GpP-like C-terminal" evidence="2">
    <location>
        <begin position="257"/>
        <end position="339"/>
    </location>
</feature>
<feature type="domain" description="Baseplate hub protein gp44-like N-terminal" evidence="1">
    <location>
        <begin position="7"/>
        <end position="91"/>
    </location>
</feature>
<dbReference type="RefSeq" id="WP_090733421.1">
    <property type="nucleotide sequence ID" value="NZ_FNYQ01000061.1"/>
</dbReference>
<evidence type="ECO:0000259" key="1">
    <source>
        <dbReference type="Pfam" id="PF21683"/>
    </source>
</evidence>
<dbReference type="InterPro" id="IPR053982">
    <property type="entry name" value="Gp44/GpP-like_C"/>
</dbReference>
<proteinExistence type="predicted"/>
<dbReference type="Gene3D" id="3.30.1920.10">
    <property type="entry name" value="Baseplate protein-like domains - 2 layer sandwich fold"/>
    <property type="match status" value="1"/>
</dbReference>